<dbReference type="AlphaFoldDB" id="A0A6A6W3W5"/>
<dbReference type="InterPro" id="IPR016024">
    <property type="entry name" value="ARM-type_fold"/>
</dbReference>
<keyword evidence="3" id="KW-0813">Transport</keyword>
<evidence type="ECO:0000256" key="3">
    <source>
        <dbReference type="ARBA" id="ARBA00022448"/>
    </source>
</evidence>
<dbReference type="GO" id="GO:0005829">
    <property type="term" value="C:cytosol"/>
    <property type="evidence" value="ECO:0007669"/>
    <property type="project" value="TreeGrafter"/>
</dbReference>
<dbReference type="Pfam" id="PF25758">
    <property type="entry name" value="TPR_IPO11"/>
    <property type="match status" value="1"/>
</dbReference>
<dbReference type="InterPro" id="IPR001494">
    <property type="entry name" value="Importin-beta_N"/>
</dbReference>
<evidence type="ECO:0000256" key="2">
    <source>
        <dbReference type="ARBA" id="ARBA00007991"/>
    </source>
</evidence>
<organism evidence="6 7">
    <name type="scientific">Pseudovirgaria hyperparasitica</name>
    <dbReference type="NCBI Taxonomy" id="470096"/>
    <lineage>
        <taxon>Eukaryota</taxon>
        <taxon>Fungi</taxon>
        <taxon>Dikarya</taxon>
        <taxon>Ascomycota</taxon>
        <taxon>Pezizomycotina</taxon>
        <taxon>Dothideomycetes</taxon>
        <taxon>Dothideomycetes incertae sedis</taxon>
        <taxon>Acrospermales</taxon>
        <taxon>Acrospermaceae</taxon>
        <taxon>Pseudovirgaria</taxon>
    </lineage>
</organism>
<evidence type="ECO:0000313" key="6">
    <source>
        <dbReference type="EMBL" id="KAF2756247.1"/>
    </source>
</evidence>
<protein>
    <submittedName>
        <fullName evidence="6">ARM repeat-containing protein</fullName>
    </submittedName>
</protein>
<dbReference type="InterPro" id="IPR058669">
    <property type="entry name" value="TPR_IPO7/11-like"/>
</dbReference>
<accession>A0A6A6W3W5</accession>
<dbReference type="FunFam" id="1.25.10.10:FF:000362">
    <property type="entry name" value="Importin 11, putative"/>
    <property type="match status" value="1"/>
</dbReference>
<dbReference type="SUPFAM" id="SSF48371">
    <property type="entry name" value="ARM repeat"/>
    <property type="match status" value="1"/>
</dbReference>
<dbReference type="Pfam" id="PF03810">
    <property type="entry name" value="IBN_N"/>
    <property type="match status" value="1"/>
</dbReference>
<comment type="similarity">
    <text evidence="2">Belongs to the importin beta family.</text>
</comment>
<feature type="domain" description="Importin N-terminal" evidence="5">
    <location>
        <begin position="39"/>
        <end position="111"/>
    </location>
</feature>
<dbReference type="OrthoDB" id="361693at2759"/>
<dbReference type="PROSITE" id="PS50166">
    <property type="entry name" value="IMPORTIN_B_NT"/>
    <property type="match status" value="1"/>
</dbReference>
<evidence type="ECO:0000259" key="5">
    <source>
        <dbReference type="PROSITE" id="PS50166"/>
    </source>
</evidence>
<dbReference type="SMART" id="SM00913">
    <property type="entry name" value="IBN_N"/>
    <property type="match status" value="1"/>
</dbReference>
<name>A0A6A6W3W5_9PEZI</name>
<dbReference type="GO" id="GO:0005635">
    <property type="term" value="C:nuclear envelope"/>
    <property type="evidence" value="ECO:0007669"/>
    <property type="project" value="TreeGrafter"/>
</dbReference>
<dbReference type="Gene3D" id="1.25.10.10">
    <property type="entry name" value="Leucine-rich Repeat Variant"/>
    <property type="match status" value="1"/>
</dbReference>
<evidence type="ECO:0000256" key="4">
    <source>
        <dbReference type="ARBA" id="ARBA00023242"/>
    </source>
</evidence>
<sequence>MDVEGPIEVPGEANPLTEGILFNVLRSASSSDPQQIQSGTKQLQKWETSEGFYPLLQTVFIDQRVPRDVRYLAIIKLKNGIDKYWRKTATNAVSKEDKAKIRARLLESGINEADAPLALQNAIAVAKIARFEYPNDWPDAIQQLLNILRQSILPGAYRLHLPRALLILLHLIKDLSAGRLLRTKQNLQAIAPEILHVLGKIYLEKVQIWETFLRQGGDDEGGALDDIETSLMAIKALRRLLITGYEFPHRDADVQQFWAITLQKLTEFKEFLPKDSPLSIEVQRRIARHLTQLNKLHVDMARTHPSAFVLLPQFSNIIQSYWDTIMQVGETFGIRSVDDIGGYVGSDGDAGDEYEDVTSILERSCQRGLLIFRACIKMVFNPAQTFKYRQEKEKEERTQAQQIVKEQILTEGFVRTILELVITKFFVYRQSDLRQWEEEPEEWEKREDAEGEDFEFSIRSASEKLFLDLAINFKNIVIEPLINVFCSVSTPNETAILSKDSIYTAIGLAAPVLSQHLDFDAFINNTLLQEVRQTFPGCSLLRRRIAILLGQWITVKVSNDSKRPVYHIFEQLLDRNDISNDQVVRITAARHFKHAADEWEFKPENFLPYAPTVLTRIMELIEEVELSETKMALLNTVSVIVEGLEQHISPYADRIVKLLSPLWDQSGQEHLMKQAILVILARLINAMRAESQVYHSLVLPIIKGAVEPESETRLYLLEDALDLWGAILAQSPAPASADLIALAPYLLDVLETGSDALRISLDLTQLYVLLAPSDILSDQFRGPLIQRLASLMGTLTPDANGTVTSLTEIIIRAAHQFGGEQAIQVLVGDMVSTGFLPRLIKGLKGAWAAHQRTGPKAPASSVDGIVETDYFAVLARIGTASPQVLLEAINMSLPDENPEETMKWLLEEWFSHFENIADPPRRKLMALLFARLMETNADWILAKLQDLMTVWTDVIIELTDGTNDQSTDCLVWAPPDPNTVDLSAQTPEDARMSVLVYADVVHTVNIVALVRERIQASITLCGGQERFHELWLVNVDKEVIAAFSKLEGVM</sequence>
<dbReference type="Proteomes" id="UP000799437">
    <property type="component" value="Unassembled WGS sequence"/>
</dbReference>
<evidence type="ECO:0000313" key="7">
    <source>
        <dbReference type="Proteomes" id="UP000799437"/>
    </source>
</evidence>
<reference evidence="6" key="1">
    <citation type="journal article" date="2020" name="Stud. Mycol.">
        <title>101 Dothideomycetes genomes: a test case for predicting lifestyles and emergence of pathogens.</title>
        <authorList>
            <person name="Haridas S."/>
            <person name="Albert R."/>
            <person name="Binder M."/>
            <person name="Bloem J."/>
            <person name="Labutti K."/>
            <person name="Salamov A."/>
            <person name="Andreopoulos B."/>
            <person name="Baker S."/>
            <person name="Barry K."/>
            <person name="Bills G."/>
            <person name="Bluhm B."/>
            <person name="Cannon C."/>
            <person name="Castanera R."/>
            <person name="Culley D."/>
            <person name="Daum C."/>
            <person name="Ezra D."/>
            <person name="Gonzalez J."/>
            <person name="Henrissat B."/>
            <person name="Kuo A."/>
            <person name="Liang C."/>
            <person name="Lipzen A."/>
            <person name="Lutzoni F."/>
            <person name="Magnuson J."/>
            <person name="Mondo S."/>
            <person name="Nolan M."/>
            <person name="Ohm R."/>
            <person name="Pangilinan J."/>
            <person name="Park H.-J."/>
            <person name="Ramirez L."/>
            <person name="Alfaro M."/>
            <person name="Sun H."/>
            <person name="Tritt A."/>
            <person name="Yoshinaga Y."/>
            <person name="Zwiers L.-H."/>
            <person name="Turgeon B."/>
            <person name="Goodwin S."/>
            <person name="Spatafora J."/>
            <person name="Crous P."/>
            <person name="Grigoriev I."/>
        </authorList>
    </citation>
    <scope>NUCLEOTIDE SEQUENCE</scope>
    <source>
        <strain evidence="6">CBS 121739</strain>
    </source>
</reference>
<dbReference type="GeneID" id="54490139"/>
<dbReference type="GO" id="GO:0031267">
    <property type="term" value="F:small GTPase binding"/>
    <property type="evidence" value="ECO:0007669"/>
    <property type="project" value="InterPro"/>
</dbReference>
<comment type="subcellular location">
    <subcellularLocation>
        <location evidence="1">Nucleus</location>
    </subcellularLocation>
</comment>
<dbReference type="InterPro" id="IPR011989">
    <property type="entry name" value="ARM-like"/>
</dbReference>
<keyword evidence="7" id="KW-1185">Reference proteome</keyword>
<dbReference type="PANTHER" id="PTHR10997">
    <property type="entry name" value="IMPORTIN-7, 8, 11"/>
    <property type="match status" value="1"/>
</dbReference>
<dbReference type="RefSeq" id="XP_033598698.1">
    <property type="nucleotide sequence ID" value="XM_033749085.1"/>
</dbReference>
<keyword evidence="4" id="KW-0539">Nucleus</keyword>
<gene>
    <name evidence="6" type="ORF">EJ05DRAFT_532695</name>
</gene>
<dbReference type="EMBL" id="ML996576">
    <property type="protein sequence ID" value="KAF2756247.1"/>
    <property type="molecule type" value="Genomic_DNA"/>
</dbReference>
<dbReference type="GO" id="GO:0006606">
    <property type="term" value="P:protein import into nucleus"/>
    <property type="evidence" value="ECO:0007669"/>
    <property type="project" value="TreeGrafter"/>
</dbReference>
<dbReference type="PANTHER" id="PTHR10997:SF7">
    <property type="entry name" value="IMPORTIN-11"/>
    <property type="match status" value="1"/>
</dbReference>
<evidence type="ECO:0000256" key="1">
    <source>
        <dbReference type="ARBA" id="ARBA00004123"/>
    </source>
</evidence>
<proteinExistence type="inferred from homology"/>